<dbReference type="InterPro" id="IPR002180">
    <property type="entry name" value="LS/RS"/>
</dbReference>
<dbReference type="Proteomes" id="UP000230859">
    <property type="component" value="Unassembled WGS sequence"/>
</dbReference>
<feature type="binding site" evidence="7">
    <location>
        <position position="112"/>
    </location>
    <ligand>
        <name>5-amino-6-(D-ribitylamino)uracil</name>
        <dbReference type="ChEBI" id="CHEBI:15934"/>
    </ligand>
</feature>
<dbReference type="Gene3D" id="3.40.50.960">
    <property type="entry name" value="Lumazine/riboflavin synthase"/>
    <property type="match status" value="1"/>
</dbReference>
<dbReference type="GO" id="GO:0009349">
    <property type="term" value="C:riboflavin synthase complex"/>
    <property type="evidence" value="ECO:0007669"/>
    <property type="project" value="UniProtKB-UniRule"/>
</dbReference>
<dbReference type="CDD" id="cd09209">
    <property type="entry name" value="Lumazine_synthase-I"/>
    <property type="match status" value="1"/>
</dbReference>
<evidence type="ECO:0000256" key="1">
    <source>
        <dbReference type="ARBA" id="ARBA00004917"/>
    </source>
</evidence>
<protein>
    <recommendedName>
        <fullName evidence="3 7">6,7-dimethyl-8-ribityllumazine synthase</fullName>
        <shortName evidence="7">DMRL synthase</shortName>
        <shortName evidence="7">LS</shortName>
        <shortName evidence="7">Lumazine synthase</shortName>
        <ecNumber evidence="3 7">2.5.1.78</ecNumber>
    </recommendedName>
</protein>
<feature type="binding site" evidence="7">
    <location>
        <position position="21"/>
    </location>
    <ligand>
        <name>5-amino-6-(D-ribitylamino)uracil</name>
        <dbReference type="ChEBI" id="CHEBI:15934"/>
    </ligand>
</feature>
<evidence type="ECO:0000256" key="6">
    <source>
        <dbReference type="ARBA" id="ARBA00048785"/>
    </source>
</evidence>
<dbReference type="PANTHER" id="PTHR21058">
    <property type="entry name" value="6,7-DIMETHYL-8-RIBITYLLUMAZINE SYNTHASE DMRL SYNTHASE LUMAZINE SYNTHASE"/>
    <property type="match status" value="1"/>
</dbReference>
<feature type="binding site" evidence="7">
    <location>
        <begin position="84"/>
        <end position="85"/>
    </location>
    <ligand>
        <name>(2S)-2-hydroxy-3-oxobutyl phosphate</name>
        <dbReference type="ChEBI" id="CHEBI:58830"/>
    </ligand>
</feature>
<comment type="caution">
    <text evidence="8">The sequence shown here is derived from an EMBL/GenBank/DDBJ whole genome shotgun (WGS) entry which is preliminary data.</text>
</comment>
<evidence type="ECO:0000256" key="5">
    <source>
        <dbReference type="ARBA" id="ARBA00022679"/>
    </source>
</evidence>
<dbReference type="EC" id="2.5.1.78" evidence="3 7"/>
<evidence type="ECO:0000256" key="7">
    <source>
        <dbReference type="HAMAP-Rule" id="MF_00178"/>
    </source>
</evidence>
<comment type="caution">
    <text evidence="7">Lacks conserved residue(s) required for the propagation of feature annotation.</text>
</comment>
<dbReference type="GO" id="GO:0000906">
    <property type="term" value="F:6,7-dimethyl-8-ribityllumazine synthase activity"/>
    <property type="evidence" value="ECO:0007669"/>
    <property type="project" value="UniProtKB-UniRule"/>
</dbReference>
<gene>
    <name evidence="7" type="primary">ribH</name>
    <name evidence="8" type="ORF">COV74_07870</name>
</gene>
<dbReference type="InterPro" id="IPR036467">
    <property type="entry name" value="LS/RS_sf"/>
</dbReference>
<dbReference type="InterPro" id="IPR034964">
    <property type="entry name" value="LS"/>
</dbReference>
<organism evidence="8 9">
    <name type="scientific">Candidatus Abzuiibacterium crystallinum</name>
    <dbReference type="NCBI Taxonomy" id="1974748"/>
    <lineage>
        <taxon>Bacteria</taxon>
        <taxon>Pseudomonadati</taxon>
        <taxon>Candidatus Omnitrophota</taxon>
        <taxon>Candidatus Abzuiibacterium</taxon>
    </lineage>
</organism>
<comment type="function">
    <text evidence="7">Catalyzes the formation of 6,7-dimethyl-8-ribityllumazine by condensation of 5-amino-6-(D-ribitylamino)uracil with 3,4-dihydroxy-2-butanone 4-phosphate. This is the penultimate step in the biosynthesis of riboflavin.</text>
</comment>
<dbReference type="GO" id="GO:0009231">
    <property type="term" value="P:riboflavin biosynthetic process"/>
    <property type="evidence" value="ECO:0007669"/>
    <property type="project" value="UniProtKB-UniRule"/>
</dbReference>
<comment type="pathway">
    <text evidence="1 7">Cofactor biosynthesis; riboflavin biosynthesis; riboflavin from 2-hydroxy-3-oxobutyl phosphate and 5-amino-6-(D-ribitylamino)uracil: step 1/2.</text>
</comment>
<dbReference type="AlphaFoldDB" id="A0A2H0LPQ1"/>
<evidence type="ECO:0000313" key="8">
    <source>
        <dbReference type="EMBL" id="PIQ85664.1"/>
    </source>
</evidence>
<dbReference type="Pfam" id="PF00885">
    <property type="entry name" value="DMRL_synthase"/>
    <property type="match status" value="1"/>
</dbReference>
<evidence type="ECO:0000256" key="3">
    <source>
        <dbReference type="ARBA" id="ARBA00012664"/>
    </source>
</evidence>
<name>A0A2H0LPQ1_9BACT</name>
<evidence type="ECO:0000256" key="2">
    <source>
        <dbReference type="ARBA" id="ARBA00007424"/>
    </source>
</evidence>
<keyword evidence="4 7" id="KW-0686">Riboflavin biosynthesis</keyword>
<accession>A0A2H0LPQ1</accession>
<feature type="binding site" evidence="7">
    <location>
        <begin position="79"/>
        <end position="81"/>
    </location>
    <ligand>
        <name>5-amino-6-(D-ribitylamino)uracil</name>
        <dbReference type="ChEBI" id="CHEBI:15934"/>
    </ligand>
</feature>
<dbReference type="HAMAP" id="MF_00178">
    <property type="entry name" value="Lumazine_synth"/>
    <property type="match status" value="1"/>
</dbReference>
<dbReference type="UniPathway" id="UPA00275">
    <property type="reaction ID" value="UER00404"/>
</dbReference>
<dbReference type="EMBL" id="PCVY01000064">
    <property type="protein sequence ID" value="PIQ85664.1"/>
    <property type="molecule type" value="Genomic_DNA"/>
</dbReference>
<comment type="catalytic activity">
    <reaction evidence="6 7">
        <text>(2S)-2-hydroxy-3-oxobutyl phosphate + 5-amino-6-(D-ribitylamino)uracil = 6,7-dimethyl-8-(1-D-ribityl)lumazine + phosphate + 2 H2O + H(+)</text>
        <dbReference type="Rhea" id="RHEA:26152"/>
        <dbReference type="ChEBI" id="CHEBI:15377"/>
        <dbReference type="ChEBI" id="CHEBI:15378"/>
        <dbReference type="ChEBI" id="CHEBI:15934"/>
        <dbReference type="ChEBI" id="CHEBI:43474"/>
        <dbReference type="ChEBI" id="CHEBI:58201"/>
        <dbReference type="ChEBI" id="CHEBI:58830"/>
        <dbReference type="EC" id="2.5.1.78"/>
    </reaction>
</comment>
<feature type="binding site" evidence="7">
    <location>
        <begin position="55"/>
        <end position="57"/>
    </location>
    <ligand>
        <name>5-amino-6-(D-ribitylamino)uracil</name>
        <dbReference type="ChEBI" id="CHEBI:15934"/>
    </ligand>
</feature>
<comment type="similarity">
    <text evidence="2 7">Belongs to the DMRL synthase family.</text>
</comment>
<dbReference type="PANTHER" id="PTHR21058:SF0">
    <property type="entry name" value="6,7-DIMETHYL-8-RIBITYLLUMAZINE SYNTHASE"/>
    <property type="match status" value="1"/>
</dbReference>
<sequence length="182" mass="20116">MVKEGSLIGTGKRFGIVVSRFNEHVTKALLDGTLNHLRRSGVRETDIEAAWVPGTFEIPLTLQTMARQKQFDGLVVLGCLIRGETSNYAHIAQSTTDSIMQVMLTCEVPIGFGLLTVDTLEQALNRSGGKFGNKGREAAEAVIEMVNLIAVLKPTDSTNRQNFLRAATQTWERFSMKEDMDQ</sequence>
<dbReference type="SUPFAM" id="SSF52121">
    <property type="entry name" value="Lumazine synthase"/>
    <property type="match status" value="1"/>
</dbReference>
<evidence type="ECO:0000256" key="4">
    <source>
        <dbReference type="ARBA" id="ARBA00022619"/>
    </source>
</evidence>
<evidence type="ECO:0000313" key="9">
    <source>
        <dbReference type="Proteomes" id="UP000230859"/>
    </source>
</evidence>
<keyword evidence="5 7" id="KW-0808">Transferase</keyword>
<reference evidence="8 9" key="1">
    <citation type="submission" date="2017-09" db="EMBL/GenBank/DDBJ databases">
        <title>Depth-based differentiation of microbial function through sediment-hosted aquifers and enrichment of novel symbionts in the deep terrestrial subsurface.</title>
        <authorList>
            <person name="Probst A.J."/>
            <person name="Ladd B."/>
            <person name="Jarett J.K."/>
            <person name="Geller-Mcgrath D.E."/>
            <person name="Sieber C.M."/>
            <person name="Emerson J.B."/>
            <person name="Anantharaman K."/>
            <person name="Thomas B.C."/>
            <person name="Malmstrom R."/>
            <person name="Stieglmeier M."/>
            <person name="Klingl A."/>
            <person name="Woyke T."/>
            <person name="Ryan C.M."/>
            <person name="Banfield J.F."/>
        </authorList>
    </citation>
    <scope>NUCLEOTIDE SEQUENCE [LARGE SCALE GENOMIC DNA]</scope>
    <source>
        <strain evidence="8">CG11_big_fil_rev_8_21_14_0_20_45_26</strain>
    </source>
</reference>
<dbReference type="NCBIfam" id="TIGR00114">
    <property type="entry name" value="lumazine-synth"/>
    <property type="match status" value="1"/>
</dbReference>
<feature type="binding site" evidence="7">
    <location>
        <position position="126"/>
    </location>
    <ligand>
        <name>(2S)-2-hydroxy-3-oxobutyl phosphate</name>
        <dbReference type="ChEBI" id="CHEBI:58830"/>
    </ligand>
</feature>
<proteinExistence type="inferred from homology"/>